<proteinExistence type="predicted"/>
<protein>
    <recommendedName>
        <fullName evidence="1">Lipid/polyisoprenoid-binding YceI-like domain-containing protein</fullName>
    </recommendedName>
</protein>
<accession>A0A1J5SYK4</accession>
<dbReference type="AlphaFoldDB" id="A0A1J5SYK4"/>
<sequence length="265" mass="28678">MKIFKTNLILGTLLFVSILGYVLSCTHKDVAVPAAASNELVIVRGTAVLKPGTMTKGDTTQWKLDKVHSNVMWSTNYMGAAGLLTGRFNQFGMHDVLTAEMINYVTTGQPLLDSSWSFDEAHPENSYFNGYVQMDQSNTGEPGRDGGCYLASVGAPAIVAGTQNLTNANIAKIKTTKISFDPTSADYIVNLNLTWQGPSSAPVTKALVGKLHFVPAATITPATGTPYKVMGFQLKFQFNCRDFGVTSTNIADNINIECNMNFNNK</sequence>
<comment type="caution">
    <text evidence="2">The sequence shown here is derived from an EMBL/GenBank/DDBJ whole genome shotgun (WGS) entry which is preliminary data.</text>
</comment>
<reference evidence="2" key="1">
    <citation type="submission" date="2016-10" db="EMBL/GenBank/DDBJ databases">
        <title>Sequence of Gallionella enrichment culture.</title>
        <authorList>
            <person name="Poehlein A."/>
            <person name="Muehling M."/>
            <person name="Daniel R."/>
        </authorList>
    </citation>
    <scope>NUCLEOTIDE SEQUENCE</scope>
</reference>
<evidence type="ECO:0000259" key="1">
    <source>
        <dbReference type="Pfam" id="PF04264"/>
    </source>
</evidence>
<evidence type="ECO:0000313" key="2">
    <source>
        <dbReference type="EMBL" id="OIR05094.1"/>
    </source>
</evidence>
<dbReference type="Pfam" id="PF04264">
    <property type="entry name" value="YceI"/>
    <property type="match status" value="1"/>
</dbReference>
<name>A0A1J5SYK4_9ZZZZ</name>
<dbReference type="InterPro" id="IPR007372">
    <property type="entry name" value="Lipid/polyisoprenoid-bd_YceI"/>
</dbReference>
<dbReference type="EMBL" id="MLJW01000053">
    <property type="protein sequence ID" value="OIR05094.1"/>
    <property type="molecule type" value="Genomic_DNA"/>
</dbReference>
<dbReference type="InterPro" id="IPR036761">
    <property type="entry name" value="TTHA0802/YceI-like_sf"/>
</dbReference>
<feature type="domain" description="Lipid/polyisoprenoid-binding YceI-like" evidence="1">
    <location>
        <begin position="62"/>
        <end position="262"/>
    </location>
</feature>
<dbReference type="Gene3D" id="2.40.128.110">
    <property type="entry name" value="Lipid/polyisoprenoid-binding, YceI-like"/>
    <property type="match status" value="1"/>
</dbReference>
<organism evidence="2">
    <name type="scientific">mine drainage metagenome</name>
    <dbReference type="NCBI Taxonomy" id="410659"/>
    <lineage>
        <taxon>unclassified sequences</taxon>
        <taxon>metagenomes</taxon>
        <taxon>ecological metagenomes</taxon>
    </lineage>
</organism>
<gene>
    <name evidence="2" type="ORF">GALL_129100</name>
</gene>